<dbReference type="Pfam" id="PF01758">
    <property type="entry name" value="SBF"/>
    <property type="match status" value="1"/>
</dbReference>
<dbReference type="PANTHER" id="PTHR10361:SF28">
    <property type="entry name" value="P3 PROTEIN-RELATED"/>
    <property type="match status" value="1"/>
</dbReference>
<dbReference type="Proteomes" id="UP001292094">
    <property type="component" value="Unassembled WGS sequence"/>
</dbReference>
<keyword evidence="4" id="KW-0769">Symport</keyword>
<dbReference type="InterPro" id="IPR004710">
    <property type="entry name" value="Bilac:Na_transpt"/>
</dbReference>
<evidence type="ECO:0000256" key="7">
    <source>
        <dbReference type="SAM" id="Phobius"/>
    </source>
</evidence>
<evidence type="ECO:0000256" key="6">
    <source>
        <dbReference type="ARBA" id="ARBA00023136"/>
    </source>
</evidence>
<organism evidence="8 9">
    <name type="scientific">Petrolisthes manimaculis</name>
    <dbReference type="NCBI Taxonomy" id="1843537"/>
    <lineage>
        <taxon>Eukaryota</taxon>
        <taxon>Metazoa</taxon>
        <taxon>Ecdysozoa</taxon>
        <taxon>Arthropoda</taxon>
        <taxon>Crustacea</taxon>
        <taxon>Multicrustacea</taxon>
        <taxon>Malacostraca</taxon>
        <taxon>Eumalacostraca</taxon>
        <taxon>Eucarida</taxon>
        <taxon>Decapoda</taxon>
        <taxon>Pleocyemata</taxon>
        <taxon>Anomura</taxon>
        <taxon>Galatheoidea</taxon>
        <taxon>Porcellanidae</taxon>
        <taxon>Petrolisthes</taxon>
    </lineage>
</organism>
<evidence type="ECO:0000313" key="9">
    <source>
        <dbReference type="Proteomes" id="UP001292094"/>
    </source>
</evidence>
<accession>A0AAE1Q4Q6</accession>
<dbReference type="InterPro" id="IPR002657">
    <property type="entry name" value="BilAc:Na_symport/Acr3"/>
</dbReference>
<comment type="subcellular location">
    <subcellularLocation>
        <location evidence="1">Membrane</location>
        <topology evidence="1">Multi-pass membrane protein</topology>
    </subcellularLocation>
</comment>
<gene>
    <name evidence="8" type="ORF">Pmani_009221</name>
</gene>
<feature type="transmembrane region" description="Helical" evidence="7">
    <location>
        <begin position="271"/>
        <end position="292"/>
    </location>
</feature>
<keyword evidence="3 7" id="KW-0812">Transmembrane</keyword>
<keyword evidence="9" id="KW-1185">Reference proteome</keyword>
<feature type="transmembrane region" description="Helical" evidence="7">
    <location>
        <begin position="105"/>
        <end position="124"/>
    </location>
</feature>
<evidence type="ECO:0008006" key="10">
    <source>
        <dbReference type="Google" id="ProtNLM"/>
    </source>
</evidence>
<keyword evidence="6 7" id="KW-0472">Membrane</keyword>
<evidence type="ECO:0000256" key="3">
    <source>
        <dbReference type="ARBA" id="ARBA00022692"/>
    </source>
</evidence>
<feature type="transmembrane region" description="Helical" evidence="7">
    <location>
        <begin position="75"/>
        <end position="99"/>
    </location>
</feature>
<feature type="transmembrane region" description="Helical" evidence="7">
    <location>
        <begin position="304"/>
        <end position="326"/>
    </location>
</feature>
<sequence length="366" mass="40335">MAEGADESSTWLLEVEYDNETTAMVVVEEIIEPWRKKLDLAATVILTFNTVTFMLGMGAAIYIKEVWLHAKRPVGVFIGMVGQFLVMPAIGFALSLAFHLQPYEALGVLMISCSPGGTFSNFFTYWLDGDLALSILMTTCSSIIAFGGMPFNLWLYSKYWIGKDADGSDGMVLPYTSIISSLVFITIPCAVGMIIRHFHKKAAEIITKVSSLAGWIGVVAGVVVWLILYWRSFVMATPLIYLAAFLLPVLGFLMAFTIAKLTCQSFKIARTVGIETGCQNMPVAMSIILLSYSDLKIKGEAMLFPTLYGVLLIIEAIIGISCYQLIKRFFCADKGTDDEDDTADLPTHTATIIEQGTHAEKQRFKV</sequence>
<dbReference type="InterPro" id="IPR038770">
    <property type="entry name" value="Na+/solute_symporter_sf"/>
</dbReference>
<comment type="similarity">
    <text evidence="2">Belongs to the bile acid:sodium symporter (BASS) (TC 2.A.28) family.</text>
</comment>
<feature type="transmembrane region" description="Helical" evidence="7">
    <location>
        <begin position="40"/>
        <end position="63"/>
    </location>
</feature>
<keyword evidence="5 7" id="KW-1133">Transmembrane helix</keyword>
<keyword evidence="4" id="KW-0813">Transport</keyword>
<dbReference type="GO" id="GO:0008508">
    <property type="term" value="F:bile acid:sodium symporter activity"/>
    <property type="evidence" value="ECO:0007669"/>
    <property type="project" value="TreeGrafter"/>
</dbReference>
<dbReference type="EMBL" id="JAWZYT010000713">
    <property type="protein sequence ID" value="KAK4319876.1"/>
    <property type="molecule type" value="Genomic_DNA"/>
</dbReference>
<dbReference type="Gene3D" id="1.20.1530.20">
    <property type="match status" value="1"/>
</dbReference>
<evidence type="ECO:0000313" key="8">
    <source>
        <dbReference type="EMBL" id="KAK4319876.1"/>
    </source>
</evidence>
<comment type="caution">
    <text evidence="8">The sequence shown here is derived from an EMBL/GenBank/DDBJ whole genome shotgun (WGS) entry which is preliminary data.</text>
</comment>
<feature type="transmembrane region" description="Helical" evidence="7">
    <location>
        <begin position="171"/>
        <end position="191"/>
    </location>
</feature>
<protein>
    <recommendedName>
        <fullName evidence="10">Ileal sodium/bile acid cotransporter</fullName>
    </recommendedName>
</protein>
<feature type="transmembrane region" description="Helical" evidence="7">
    <location>
        <begin position="239"/>
        <end position="259"/>
    </location>
</feature>
<dbReference type="AlphaFoldDB" id="A0AAE1Q4Q6"/>
<dbReference type="PANTHER" id="PTHR10361">
    <property type="entry name" value="SODIUM-BILE ACID COTRANSPORTER"/>
    <property type="match status" value="1"/>
</dbReference>
<reference evidence="8" key="1">
    <citation type="submission" date="2023-11" db="EMBL/GenBank/DDBJ databases">
        <title>Genome assemblies of two species of porcelain crab, Petrolisthes cinctipes and Petrolisthes manimaculis (Anomura: Porcellanidae).</title>
        <authorList>
            <person name="Angst P."/>
        </authorList>
    </citation>
    <scope>NUCLEOTIDE SEQUENCE</scope>
    <source>
        <strain evidence="8">PB745_02</strain>
        <tissue evidence="8">Gill</tissue>
    </source>
</reference>
<evidence type="ECO:0000256" key="2">
    <source>
        <dbReference type="ARBA" id="ARBA00006528"/>
    </source>
</evidence>
<feature type="transmembrane region" description="Helical" evidence="7">
    <location>
        <begin position="131"/>
        <end position="151"/>
    </location>
</feature>
<evidence type="ECO:0000256" key="1">
    <source>
        <dbReference type="ARBA" id="ARBA00004141"/>
    </source>
</evidence>
<name>A0AAE1Q4Q6_9EUCA</name>
<feature type="transmembrane region" description="Helical" evidence="7">
    <location>
        <begin position="212"/>
        <end position="233"/>
    </location>
</feature>
<proteinExistence type="inferred from homology"/>
<evidence type="ECO:0000256" key="5">
    <source>
        <dbReference type="ARBA" id="ARBA00022989"/>
    </source>
</evidence>
<dbReference type="GO" id="GO:0016020">
    <property type="term" value="C:membrane"/>
    <property type="evidence" value="ECO:0007669"/>
    <property type="project" value="UniProtKB-SubCell"/>
</dbReference>
<evidence type="ECO:0000256" key="4">
    <source>
        <dbReference type="ARBA" id="ARBA00022847"/>
    </source>
</evidence>